<dbReference type="GO" id="GO:0004519">
    <property type="term" value="F:endonuclease activity"/>
    <property type="evidence" value="ECO:0007669"/>
    <property type="project" value="UniProtKB-KW"/>
</dbReference>
<evidence type="ECO:0000259" key="2">
    <source>
        <dbReference type="SMART" id="SM00507"/>
    </source>
</evidence>
<feature type="domain" description="HNH nuclease" evidence="2">
    <location>
        <begin position="82"/>
        <end position="143"/>
    </location>
</feature>
<keyword evidence="3" id="KW-0540">Nuclease</keyword>
<keyword evidence="3" id="KW-0378">Hydrolase</keyword>
<dbReference type="RefSeq" id="WP_378516831.1">
    <property type="nucleotide sequence ID" value="NZ_JBHLXH010000001.1"/>
</dbReference>
<feature type="region of interest" description="Disordered" evidence="1">
    <location>
        <begin position="173"/>
        <end position="200"/>
    </location>
</feature>
<sequence length="200" mass="22352">MARNDDGLPAAREVVLHVHLDANTVGDDTVFGPTARLEKGQRLALLDQVKNWCTASRTKVAIRPVLDLNTELTTDTYAIPDRIREQVVLRDRTCVFPWCTRPARACDLDHIVAFDHDAAAAGQPQPGPTATSNLAPLCRSHHRLKTHTAWHYEHLRPGVFEWTSPHGHHYLRDRDGTTALDPPAPPRTTAPPWIPQPCRP</sequence>
<dbReference type="Proteomes" id="UP001589698">
    <property type="component" value="Unassembled WGS sequence"/>
</dbReference>
<protein>
    <submittedName>
        <fullName evidence="3">HNH endonuclease signature motif containing protein</fullName>
    </submittedName>
</protein>
<dbReference type="EMBL" id="JBHLXH010000001">
    <property type="protein sequence ID" value="MFC0221125.1"/>
    <property type="molecule type" value="Genomic_DNA"/>
</dbReference>
<dbReference type="SMART" id="SM00507">
    <property type="entry name" value="HNHc"/>
    <property type="match status" value="1"/>
</dbReference>
<proteinExistence type="predicted"/>
<evidence type="ECO:0000256" key="1">
    <source>
        <dbReference type="SAM" id="MobiDB-lite"/>
    </source>
</evidence>
<accession>A0ABV6DWL6</accession>
<dbReference type="InterPro" id="IPR003615">
    <property type="entry name" value="HNH_nuc"/>
</dbReference>
<keyword evidence="3" id="KW-0255">Endonuclease</keyword>
<feature type="compositionally biased region" description="Pro residues" evidence="1">
    <location>
        <begin position="182"/>
        <end position="200"/>
    </location>
</feature>
<organism evidence="3 4">
    <name type="scientific">Nocardioides zeicaulis</name>
    <dbReference type="NCBI Taxonomy" id="1776857"/>
    <lineage>
        <taxon>Bacteria</taxon>
        <taxon>Bacillati</taxon>
        <taxon>Actinomycetota</taxon>
        <taxon>Actinomycetes</taxon>
        <taxon>Propionibacteriales</taxon>
        <taxon>Nocardioidaceae</taxon>
        <taxon>Nocardioides</taxon>
    </lineage>
</organism>
<comment type="caution">
    <text evidence="3">The sequence shown here is derived from an EMBL/GenBank/DDBJ whole genome shotgun (WGS) entry which is preliminary data.</text>
</comment>
<dbReference type="CDD" id="cd00085">
    <property type="entry name" value="HNHc"/>
    <property type="match status" value="1"/>
</dbReference>
<keyword evidence="4" id="KW-1185">Reference proteome</keyword>
<evidence type="ECO:0000313" key="3">
    <source>
        <dbReference type="EMBL" id="MFC0221125.1"/>
    </source>
</evidence>
<dbReference type="Gene3D" id="1.10.30.50">
    <property type="match status" value="1"/>
</dbReference>
<evidence type="ECO:0000313" key="4">
    <source>
        <dbReference type="Proteomes" id="UP001589698"/>
    </source>
</evidence>
<gene>
    <name evidence="3" type="ORF">ACFFJG_01425</name>
</gene>
<reference evidence="3 4" key="1">
    <citation type="submission" date="2024-09" db="EMBL/GenBank/DDBJ databases">
        <authorList>
            <person name="Sun Q."/>
            <person name="Mori K."/>
        </authorList>
    </citation>
    <scope>NUCLEOTIDE SEQUENCE [LARGE SCALE GENOMIC DNA]</scope>
    <source>
        <strain evidence="3 4">CCM 8654</strain>
    </source>
</reference>
<name>A0ABV6DWL6_9ACTN</name>